<reference evidence="1" key="1">
    <citation type="submission" date="2023-08" db="EMBL/GenBank/DDBJ databases">
        <title>A de novo genome assembly of Solanum verrucosum Schlechtendal, a Mexican diploid species geographically isolated from the other diploid A-genome species in potato relatives.</title>
        <authorList>
            <person name="Hosaka K."/>
        </authorList>
    </citation>
    <scope>NUCLEOTIDE SEQUENCE</scope>
    <source>
        <tissue evidence="1">Young leaves</tissue>
    </source>
</reference>
<name>A0AAF0PYB1_SOLVR</name>
<evidence type="ECO:0000313" key="2">
    <source>
        <dbReference type="Proteomes" id="UP001234989"/>
    </source>
</evidence>
<sequence>MLVLKVVVSMLIGL</sequence>
<keyword evidence="2" id="KW-1185">Reference proteome</keyword>
<protein>
    <submittedName>
        <fullName evidence="1">Uncharacterized protein</fullName>
    </submittedName>
</protein>
<dbReference type="EMBL" id="CP133612">
    <property type="protein sequence ID" value="WMV12110.1"/>
    <property type="molecule type" value="Genomic_DNA"/>
</dbReference>
<gene>
    <name evidence="1" type="ORF">MTR67_005495</name>
</gene>
<proteinExistence type="predicted"/>
<organism evidence="1 2">
    <name type="scientific">Solanum verrucosum</name>
    <dbReference type="NCBI Taxonomy" id="315347"/>
    <lineage>
        <taxon>Eukaryota</taxon>
        <taxon>Viridiplantae</taxon>
        <taxon>Streptophyta</taxon>
        <taxon>Embryophyta</taxon>
        <taxon>Tracheophyta</taxon>
        <taxon>Spermatophyta</taxon>
        <taxon>Magnoliopsida</taxon>
        <taxon>eudicotyledons</taxon>
        <taxon>Gunneridae</taxon>
        <taxon>Pentapetalae</taxon>
        <taxon>asterids</taxon>
        <taxon>lamiids</taxon>
        <taxon>Solanales</taxon>
        <taxon>Solanaceae</taxon>
        <taxon>Solanoideae</taxon>
        <taxon>Solaneae</taxon>
        <taxon>Solanum</taxon>
    </lineage>
</organism>
<dbReference type="Proteomes" id="UP001234989">
    <property type="component" value="Chromosome 1"/>
</dbReference>
<accession>A0AAF0PYB1</accession>
<evidence type="ECO:0000313" key="1">
    <source>
        <dbReference type="EMBL" id="WMV12110.1"/>
    </source>
</evidence>